<name>A0ABR2EZ70_9ROSI</name>
<gene>
    <name evidence="1" type="ORF">V6N12_006565</name>
</gene>
<accession>A0ABR2EZ70</accession>
<sequence>MTLSITELGLGAQLPPPLPALQQISIVDGRSGDQFWREHAQLHCLVAQHRRSERISFHLNPAKAHFKSNRHGHFACFCLCYKRICYQVVGVNTGYHGLTKWRPFDWMRN</sequence>
<dbReference type="EMBL" id="JBBPBM010000009">
    <property type="protein sequence ID" value="KAK8567998.1"/>
    <property type="molecule type" value="Genomic_DNA"/>
</dbReference>
<evidence type="ECO:0000313" key="1">
    <source>
        <dbReference type="EMBL" id="KAK8567998.1"/>
    </source>
</evidence>
<organism evidence="1 2">
    <name type="scientific">Hibiscus sabdariffa</name>
    <name type="common">roselle</name>
    <dbReference type="NCBI Taxonomy" id="183260"/>
    <lineage>
        <taxon>Eukaryota</taxon>
        <taxon>Viridiplantae</taxon>
        <taxon>Streptophyta</taxon>
        <taxon>Embryophyta</taxon>
        <taxon>Tracheophyta</taxon>
        <taxon>Spermatophyta</taxon>
        <taxon>Magnoliopsida</taxon>
        <taxon>eudicotyledons</taxon>
        <taxon>Gunneridae</taxon>
        <taxon>Pentapetalae</taxon>
        <taxon>rosids</taxon>
        <taxon>malvids</taxon>
        <taxon>Malvales</taxon>
        <taxon>Malvaceae</taxon>
        <taxon>Malvoideae</taxon>
        <taxon>Hibiscus</taxon>
    </lineage>
</organism>
<evidence type="ECO:0000313" key="2">
    <source>
        <dbReference type="Proteomes" id="UP001472677"/>
    </source>
</evidence>
<keyword evidence="2" id="KW-1185">Reference proteome</keyword>
<comment type="caution">
    <text evidence="1">The sequence shown here is derived from an EMBL/GenBank/DDBJ whole genome shotgun (WGS) entry which is preliminary data.</text>
</comment>
<dbReference type="Proteomes" id="UP001472677">
    <property type="component" value="Unassembled WGS sequence"/>
</dbReference>
<reference evidence="1 2" key="1">
    <citation type="journal article" date="2024" name="G3 (Bethesda)">
        <title>Genome assembly of Hibiscus sabdariffa L. provides insights into metabolisms of medicinal natural products.</title>
        <authorList>
            <person name="Kim T."/>
        </authorList>
    </citation>
    <scope>NUCLEOTIDE SEQUENCE [LARGE SCALE GENOMIC DNA]</scope>
    <source>
        <strain evidence="1">TK-2024</strain>
        <tissue evidence="1">Old leaves</tissue>
    </source>
</reference>
<protein>
    <submittedName>
        <fullName evidence="1">Uncharacterized protein</fullName>
    </submittedName>
</protein>
<proteinExistence type="predicted"/>